<feature type="transmembrane region" description="Helical" evidence="2">
    <location>
        <begin position="468"/>
        <end position="498"/>
    </location>
</feature>
<feature type="transmembrane region" description="Helical" evidence="2">
    <location>
        <begin position="504"/>
        <end position="531"/>
    </location>
</feature>
<dbReference type="RefSeq" id="WP_220193898.1">
    <property type="nucleotide sequence ID" value="NZ_BNJF01000001.1"/>
</dbReference>
<feature type="transmembrane region" description="Helical" evidence="2">
    <location>
        <begin position="707"/>
        <end position="731"/>
    </location>
</feature>
<dbReference type="AlphaFoldDB" id="A0A8J3I0N7"/>
<dbReference type="InterPro" id="IPR010090">
    <property type="entry name" value="Phage_tape_meas"/>
</dbReference>
<gene>
    <name evidence="4" type="ORF">KSX_26760</name>
</gene>
<proteinExistence type="predicted"/>
<feature type="transmembrane region" description="Helical" evidence="2">
    <location>
        <begin position="628"/>
        <end position="649"/>
    </location>
</feature>
<dbReference type="NCBIfam" id="TIGR01760">
    <property type="entry name" value="tape_meas_TP901"/>
    <property type="match status" value="2"/>
</dbReference>
<feature type="transmembrane region" description="Helical" evidence="2">
    <location>
        <begin position="681"/>
        <end position="701"/>
    </location>
</feature>
<feature type="transmembrane region" description="Helical" evidence="2">
    <location>
        <begin position="543"/>
        <end position="561"/>
    </location>
</feature>
<accession>A0A8J3I0N7</accession>
<dbReference type="EMBL" id="BNJF01000001">
    <property type="protein sequence ID" value="GHO44513.1"/>
    <property type="molecule type" value="Genomic_DNA"/>
</dbReference>
<keyword evidence="2" id="KW-0812">Transmembrane</keyword>
<sequence length="987" mass="102285">MSVASIGLRVYLEDTASIGLGGLTASIGNLNQVVNMLGSNSKQGQDSVKQWAAVAAGGAIDFKVFSDALGFVVDSSSELEQAMLNVTLSVDGAREHSDEMRATLTELDNQSIYSSTEISQAFAALGQHAFTAEQIIGGMGKAVVDLGESIQTGPVPAANLLGSAMDMFKAKTSEAGDYADMLSYALHHGIPSTAEMTQALEAAGAQAHTTGLSFQDFVVTLDILGRAGLSGSQAGTALRYMLGALASPTNKAAQELANLGIITVQNVTPAFQEFEDKLNAAAWAAGQAPMQFDGSTRSLQAMYKQATELHVIKTDESFMEWAVKAGILKNALFDANGEFKGMKGILDILLPQIEKIGDSQDQLNAINNLMGVRGGKALQIFADDPEKTKQIFEQLSKGVTDFRDMDGAARDANEATHTFQGTLEALKSTLTSIAAGAGKPFTDGLKGMMSSLNDFLGVVRQTNPNLTLAVGVFILIGLVLSSLAVVVGVVGAGLAAIATATGAALGPLIGIIAAVAGGIMLLAGGGGVAALNWTTLQGAFQRVGQALQPIITFFAPLFAMLRDTAVQSFSTAWQSLTKIWTSSVVPAWNELLSALKDAQPAFQVIGAALGILAAIIVGVLIGLLKGGILALAVLFGTVGAVITGVIHIIIGVVNILTGSLLFFQGIIMAVKVLFTGGDWGQVGATFVAAFKAMGAGVLGVFGGLVGYIAAILGGLVGVVFAFIGGFVSGFIDFFRHLYDVLVGHSIVPELCDAIVKFISQLPSRALGFIRGLVNSAISNFNNLLNQGRSILAGLPGIAVNAFNSMMNSIRNAGGGLKNAASSAIDSAKSALTGLGSWALSSGQNLMSMLAQGIKNGVSWVNDAINSTVASIKDKIGFHSPTKEGPLSDSDTYMPNMMRMFAQGIHDNEYLVTGAMGNVATGMKNQALVTPTVNRLQAQAAQAGAYGTNPNAGQTVINLNVEGKTVASAVMDAITGELKMNGLNRAWR</sequence>
<keyword evidence="2" id="KW-1133">Transmembrane helix</keyword>
<reference evidence="4" key="1">
    <citation type="submission" date="2020-10" db="EMBL/GenBank/DDBJ databases">
        <title>Taxonomic study of unclassified bacteria belonging to the class Ktedonobacteria.</title>
        <authorList>
            <person name="Yabe S."/>
            <person name="Wang C.M."/>
            <person name="Zheng Y."/>
            <person name="Sakai Y."/>
            <person name="Cavaletti L."/>
            <person name="Monciardini P."/>
            <person name="Donadio S."/>
        </authorList>
    </citation>
    <scope>NUCLEOTIDE SEQUENCE</scope>
    <source>
        <strain evidence="4">SOSP1-1</strain>
    </source>
</reference>
<evidence type="ECO:0000256" key="1">
    <source>
        <dbReference type="ARBA" id="ARBA00022612"/>
    </source>
</evidence>
<dbReference type="PANTHER" id="PTHR37813">
    <property type="entry name" value="FELS-2 PROPHAGE PROTEIN"/>
    <property type="match status" value="1"/>
</dbReference>
<comment type="caution">
    <text evidence="4">The sequence shown here is derived from an EMBL/GenBank/DDBJ whole genome shotgun (WGS) entry which is preliminary data.</text>
</comment>
<protein>
    <recommendedName>
        <fullName evidence="3">Phage tail tape measure protein domain-containing protein</fullName>
    </recommendedName>
</protein>
<feature type="transmembrane region" description="Helical" evidence="2">
    <location>
        <begin position="601"/>
        <end position="621"/>
    </location>
</feature>
<evidence type="ECO:0000313" key="5">
    <source>
        <dbReference type="Proteomes" id="UP000612362"/>
    </source>
</evidence>
<keyword evidence="2" id="KW-0472">Membrane</keyword>
<evidence type="ECO:0000313" key="4">
    <source>
        <dbReference type="EMBL" id="GHO44513.1"/>
    </source>
</evidence>
<feature type="domain" description="Phage tail tape measure protein" evidence="3">
    <location>
        <begin position="110"/>
        <end position="371"/>
    </location>
</feature>
<evidence type="ECO:0000256" key="2">
    <source>
        <dbReference type="SAM" id="Phobius"/>
    </source>
</evidence>
<keyword evidence="5" id="KW-1185">Reference proteome</keyword>
<feature type="transmembrane region" description="Helical" evidence="2">
    <location>
        <begin position="655"/>
        <end position="674"/>
    </location>
</feature>
<dbReference type="PANTHER" id="PTHR37813:SF1">
    <property type="entry name" value="FELS-2 PROPHAGE PROTEIN"/>
    <property type="match status" value="1"/>
</dbReference>
<organism evidence="4 5">
    <name type="scientific">Ktedonospora formicarum</name>
    <dbReference type="NCBI Taxonomy" id="2778364"/>
    <lineage>
        <taxon>Bacteria</taxon>
        <taxon>Bacillati</taxon>
        <taxon>Chloroflexota</taxon>
        <taxon>Ktedonobacteria</taxon>
        <taxon>Ktedonobacterales</taxon>
        <taxon>Ktedonobacteraceae</taxon>
        <taxon>Ktedonospora</taxon>
    </lineage>
</organism>
<dbReference type="Pfam" id="PF10145">
    <property type="entry name" value="PhageMin_Tail"/>
    <property type="match status" value="1"/>
</dbReference>
<keyword evidence="1" id="KW-1188">Viral release from host cell</keyword>
<name>A0A8J3I0N7_9CHLR</name>
<evidence type="ECO:0000259" key="3">
    <source>
        <dbReference type="Pfam" id="PF10145"/>
    </source>
</evidence>
<dbReference type="SUPFAM" id="SSF48371">
    <property type="entry name" value="ARM repeat"/>
    <property type="match status" value="1"/>
</dbReference>
<dbReference type="Proteomes" id="UP000612362">
    <property type="component" value="Unassembled WGS sequence"/>
</dbReference>
<dbReference type="InterPro" id="IPR016024">
    <property type="entry name" value="ARM-type_fold"/>
</dbReference>